<dbReference type="Proteomes" id="UP000222564">
    <property type="component" value="Unassembled WGS sequence"/>
</dbReference>
<keyword evidence="2" id="KW-1185">Reference proteome</keyword>
<gene>
    <name evidence="1" type="ORF">P378_10515</name>
</gene>
<name>A0A2C6MFV3_9FIRM</name>
<organism evidence="1 2">
    <name type="scientific">Desulforamulus profundi</name>
    <dbReference type="NCBI Taxonomy" id="1383067"/>
    <lineage>
        <taxon>Bacteria</taxon>
        <taxon>Bacillati</taxon>
        <taxon>Bacillota</taxon>
        <taxon>Clostridia</taxon>
        <taxon>Eubacteriales</taxon>
        <taxon>Peptococcaceae</taxon>
        <taxon>Desulforamulus</taxon>
    </lineage>
</organism>
<protein>
    <submittedName>
        <fullName evidence="1">Uncharacterized protein</fullName>
    </submittedName>
</protein>
<reference evidence="1 2" key="1">
    <citation type="submission" date="2013-09" db="EMBL/GenBank/DDBJ databases">
        <title>Biodegradation of hydrocarbons in the deep terrestrial subsurface : characterization of a microbial consortium composed of two Desulfotomaculum species originating from a deep geological formation.</title>
        <authorList>
            <person name="Aullo T."/>
            <person name="Berlendis S."/>
            <person name="Lascourreges J.-F."/>
            <person name="Dessort D."/>
            <person name="Saint-Laurent S."/>
            <person name="Schraauwers B."/>
            <person name="Mas J."/>
            <person name="Magot M."/>
            <person name="Ranchou-Peyruse A."/>
        </authorList>
    </citation>
    <scope>NUCLEOTIDE SEQUENCE [LARGE SCALE GENOMIC DNA]</scope>
    <source>
        <strain evidence="1 2">Bs107</strain>
    </source>
</reference>
<dbReference type="EMBL" id="AWQQ01000054">
    <property type="protein sequence ID" value="PHJ38256.1"/>
    <property type="molecule type" value="Genomic_DNA"/>
</dbReference>
<evidence type="ECO:0000313" key="1">
    <source>
        <dbReference type="EMBL" id="PHJ38256.1"/>
    </source>
</evidence>
<proteinExistence type="predicted"/>
<accession>A0A2C6MFV3</accession>
<evidence type="ECO:0000313" key="2">
    <source>
        <dbReference type="Proteomes" id="UP000222564"/>
    </source>
</evidence>
<comment type="caution">
    <text evidence="1">The sequence shown here is derived from an EMBL/GenBank/DDBJ whole genome shotgun (WGS) entry which is preliminary data.</text>
</comment>
<sequence length="76" mass="8925">MGPILKYFHNWSCSEFFIYQAGIYVDLLNWSTIDCKEIYEMAPDTLKAIKQKGLRVPHTAPILIFCGRVIWRRGFI</sequence>
<dbReference type="AlphaFoldDB" id="A0A2C6MFV3"/>